<dbReference type="EMBL" id="JACHFR010000001">
    <property type="protein sequence ID" value="MBB5218018.1"/>
    <property type="molecule type" value="Genomic_DNA"/>
</dbReference>
<evidence type="ECO:0000313" key="10">
    <source>
        <dbReference type="EMBL" id="MBB5218018.1"/>
    </source>
</evidence>
<evidence type="ECO:0000256" key="4">
    <source>
        <dbReference type="ARBA" id="ARBA00048267"/>
    </source>
</evidence>
<evidence type="ECO:0000256" key="5">
    <source>
        <dbReference type="HAMAP-Rule" id="MF_00099"/>
    </source>
</evidence>
<protein>
    <recommendedName>
        <fullName evidence="5">Protein-glutamate methylesterase/protein-glutamine glutaminase</fullName>
        <ecNumber evidence="5">3.1.1.61</ecNumber>
        <ecNumber evidence="5">3.5.1.44</ecNumber>
    </recommendedName>
</protein>
<dbReference type="InterPro" id="IPR008248">
    <property type="entry name" value="CheB-like"/>
</dbReference>
<accession>A0A840SCV9</accession>
<dbReference type="NCBIfam" id="NF001965">
    <property type="entry name" value="PRK00742.1"/>
    <property type="match status" value="1"/>
</dbReference>
<keyword evidence="1 5" id="KW-0963">Cytoplasm</keyword>
<dbReference type="EC" id="3.5.1.44" evidence="5"/>
<dbReference type="Proteomes" id="UP000593591">
    <property type="component" value="Chromosome"/>
</dbReference>
<dbReference type="RefSeq" id="WP_184651454.1">
    <property type="nucleotide sequence ID" value="NZ_JACHFR010000001.1"/>
</dbReference>
<dbReference type="PANTHER" id="PTHR42872">
    <property type="entry name" value="PROTEIN-GLUTAMATE METHYLESTERASE/PROTEIN-GLUTAMINE GLUTAMINASE"/>
    <property type="match status" value="1"/>
</dbReference>
<dbReference type="SUPFAM" id="SSF52738">
    <property type="entry name" value="Methylesterase CheB, C-terminal domain"/>
    <property type="match status" value="1"/>
</dbReference>
<feature type="modified residue" description="4-aspartylphosphate" evidence="5 7">
    <location>
        <position position="54"/>
    </location>
</feature>
<dbReference type="CDD" id="cd16432">
    <property type="entry name" value="CheB_Rec"/>
    <property type="match status" value="1"/>
</dbReference>
<dbReference type="InterPro" id="IPR011006">
    <property type="entry name" value="CheY-like_superfamily"/>
</dbReference>
<comment type="subcellular location">
    <subcellularLocation>
        <location evidence="5">Cytoplasm</location>
    </subcellularLocation>
</comment>
<organism evidence="10 12">
    <name type="scientific">Treponema rectale</name>
    <dbReference type="NCBI Taxonomy" id="744512"/>
    <lineage>
        <taxon>Bacteria</taxon>
        <taxon>Pseudomonadati</taxon>
        <taxon>Spirochaetota</taxon>
        <taxon>Spirochaetia</taxon>
        <taxon>Spirochaetales</taxon>
        <taxon>Treponemataceae</taxon>
        <taxon>Treponema</taxon>
    </lineage>
</organism>
<evidence type="ECO:0000256" key="1">
    <source>
        <dbReference type="ARBA" id="ARBA00022490"/>
    </source>
</evidence>
<dbReference type="InterPro" id="IPR035909">
    <property type="entry name" value="CheB_C"/>
</dbReference>
<keyword evidence="11" id="KW-0808">Transferase</keyword>
<dbReference type="EMBL" id="CP031517">
    <property type="protein sequence ID" value="QOS40267.1"/>
    <property type="molecule type" value="Genomic_DNA"/>
</dbReference>
<evidence type="ECO:0000256" key="3">
    <source>
        <dbReference type="ARBA" id="ARBA00022801"/>
    </source>
</evidence>
<dbReference type="InterPro" id="IPR000673">
    <property type="entry name" value="Sig_transdc_resp-reg_Me-estase"/>
</dbReference>
<keyword evidence="2 5" id="KW-0145">Chemotaxis</keyword>
<feature type="active site" evidence="5 6">
    <location>
        <position position="173"/>
    </location>
</feature>
<dbReference type="GO" id="GO:0050568">
    <property type="term" value="F:protein-glutamine glutaminase activity"/>
    <property type="evidence" value="ECO:0007669"/>
    <property type="project" value="UniProtKB-UniRule"/>
</dbReference>
<dbReference type="GO" id="GO:0000156">
    <property type="term" value="F:phosphorelay response regulator activity"/>
    <property type="evidence" value="ECO:0007669"/>
    <property type="project" value="InterPro"/>
</dbReference>
<keyword evidence="3 5" id="KW-0378">Hydrolase</keyword>
<feature type="active site" evidence="5 6">
    <location>
        <position position="297"/>
    </location>
</feature>
<keyword evidence="11" id="KW-0489">Methyltransferase</keyword>
<comment type="PTM">
    <text evidence="5">Phosphorylated by CheA. Phosphorylation of the N-terminal regulatory domain activates the methylesterase activity.</text>
</comment>
<name>A0A840SCV9_9SPIR</name>
<dbReference type="InterPro" id="IPR001789">
    <property type="entry name" value="Sig_transdc_resp-reg_receiver"/>
</dbReference>
<dbReference type="PIRSF" id="PIRSF000876">
    <property type="entry name" value="RR_chemtxs_CheB"/>
    <property type="match status" value="1"/>
</dbReference>
<evidence type="ECO:0000313" key="11">
    <source>
        <dbReference type="EMBL" id="QOS40267.1"/>
    </source>
</evidence>
<feature type="domain" description="Response regulatory" evidence="8">
    <location>
        <begin position="3"/>
        <end position="118"/>
    </location>
</feature>
<evidence type="ECO:0000256" key="6">
    <source>
        <dbReference type="PROSITE-ProRule" id="PRU00050"/>
    </source>
</evidence>
<dbReference type="SUPFAM" id="SSF52172">
    <property type="entry name" value="CheY-like"/>
    <property type="match status" value="1"/>
</dbReference>
<dbReference type="Pfam" id="PF01339">
    <property type="entry name" value="CheB_methylest"/>
    <property type="match status" value="1"/>
</dbReference>
<dbReference type="PROSITE" id="PS50122">
    <property type="entry name" value="CHEB"/>
    <property type="match status" value="1"/>
</dbReference>
<evidence type="ECO:0000313" key="12">
    <source>
        <dbReference type="Proteomes" id="UP000578697"/>
    </source>
</evidence>
<dbReference type="PROSITE" id="PS50110">
    <property type="entry name" value="RESPONSE_REGULATORY"/>
    <property type="match status" value="1"/>
</dbReference>
<dbReference type="AlphaFoldDB" id="A0A840SCV9"/>
<dbReference type="GO" id="GO:0005737">
    <property type="term" value="C:cytoplasm"/>
    <property type="evidence" value="ECO:0007669"/>
    <property type="project" value="UniProtKB-SubCell"/>
</dbReference>
<comment type="function">
    <text evidence="5">Involved in chemotaxis. Part of a chemotaxis signal transduction system that modulates chemotaxis in response to various stimuli. Catalyzes the demethylation of specific methylglutamate residues introduced into the chemoreceptors (methyl-accepting chemotaxis proteins or MCP) by CheR. Also mediates the irreversible deamidation of specific glutamine residues to glutamic acid.</text>
</comment>
<evidence type="ECO:0000256" key="7">
    <source>
        <dbReference type="PROSITE-ProRule" id="PRU00169"/>
    </source>
</evidence>
<dbReference type="HAMAP" id="MF_00099">
    <property type="entry name" value="CheB_chemtxs"/>
    <property type="match status" value="1"/>
</dbReference>
<gene>
    <name evidence="5" type="primary">cheB</name>
    <name evidence="11" type="ORF">DYE49_07285</name>
    <name evidence="10" type="ORF">HNP77_000362</name>
</gene>
<dbReference type="Gene3D" id="3.40.50.180">
    <property type="entry name" value="Methylesterase CheB, C-terminal domain"/>
    <property type="match status" value="1"/>
</dbReference>
<dbReference type="Gene3D" id="3.40.50.2300">
    <property type="match status" value="1"/>
</dbReference>
<comment type="domain">
    <text evidence="5">Contains a C-terminal catalytic domain, and an N-terminal region which modulates catalytic activity.</text>
</comment>
<dbReference type="PANTHER" id="PTHR42872:SF6">
    <property type="entry name" value="PROTEIN-GLUTAMATE METHYLESTERASE_PROTEIN-GLUTAMINE GLUTAMINASE"/>
    <property type="match status" value="1"/>
</dbReference>
<sequence length="354" mass="38716">MIKVLLADDSGIVRAILKQLMNDDERFIVCATAENGQRAVELNAVFKPDLIIMDINMPVMDGITATKKILSQSSPAVIAFTTEDSADIGFKCLEAGALDVVKKPDLAEMNQSVISSFLDQFYFIAEKNKFNIQKPRKKSLLTHIEQNAESYGLTDFKSLSTSKQYEAVVVGSSTGGPAALLELLTGFGSSFPLPVLITQHIDTLFDVHLVKWLKKNSGQNIKLAENGEIPRPGTFYLAPADRHLTVTGNYESQKIITITDDSPVHYLKPAVDKLFSSAAEAYRDRLIAVILTGMGRDGAEGCRKAFDNGALTIAQDEKTCTVFGMPQAAIKEGGIKQILSLEEIAPFIRRKISL</sequence>
<dbReference type="EC" id="3.1.1.61" evidence="5"/>
<comment type="catalytic activity">
    <reaction evidence="5">
        <text>L-glutaminyl-[protein] + H2O = L-glutamyl-[protein] + NH4(+)</text>
        <dbReference type="Rhea" id="RHEA:16441"/>
        <dbReference type="Rhea" id="RHEA-COMP:10207"/>
        <dbReference type="Rhea" id="RHEA-COMP:10208"/>
        <dbReference type="ChEBI" id="CHEBI:15377"/>
        <dbReference type="ChEBI" id="CHEBI:28938"/>
        <dbReference type="ChEBI" id="CHEBI:29973"/>
        <dbReference type="ChEBI" id="CHEBI:30011"/>
        <dbReference type="EC" id="3.5.1.44"/>
    </reaction>
</comment>
<keyword evidence="12" id="KW-1185">Reference proteome</keyword>
<dbReference type="Proteomes" id="UP000578697">
    <property type="component" value="Unassembled WGS sequence"/>
</dbReference>
<reference evidence="10 12" key="2">
    <citation type="submission" date="2020-08" db="EMBL/GenBank/DDBJ databases">
        <title>Genomic Encyclopedia of Type Strains, Phase IV (KMG-IV): sequencing the most valuable type-strain genomes for metagenomic binning, comparative biology and taxonomic classification.</title>
        <authorList>
            <person name="Goeker M."/>
        </authorList>
    </citation>
    <scope>NUCLEOTIDE SEQUENCE [LARGE SCALE GENOMIC DNA]</scope>
    <source>
        <strain evidence="10 12">DSM 103679</strain>
    </source>
</reference>
<comment type="catalytic activity">
    <reaction evidence="4 5">
        <text>[protein]-L-glutamate 5-O-methyl ester + H2O = L-glutamyl-[protein] + methanol + H(+)</text>
        <dbReference type="Rhea" id="RHEA:23236"/>
        <dbReference type="Rhea" id="RHEA-COMP:10208"/>
        <dbReference type="Rhea" id="RHEA-COMP:10311"/>
        <dbReference type="ChEBI" id="CHEBI:15377"/>
        <dbReference type="ChEBI" id="CHEBI:15378"/>
        <dbReference type="ChEBI" id="CHEBI:17790"/>
        <dbReference type="ChEBI" id="CHEBI:29973"/>
        <dbReference type="ChEBI" id="CHEBI:82795"/>
        <dbReference type="EC" id="3.1.1.61"/>
    </reaction>
</comment>
<feature type="active site" evidence="5 6">
    <location>
        <position position="200"/>
    </location>
</feature>
<evidence type="ECO:0000259" key="8">
    <source>
        <dbReference type="PROSITE" id="PS50110"/>
    </source>
</evidence>
<evidence type="ECO:0000313" key="13">
    <source>
        <dbReference type="Proteomes" id="UP000593591"/>
    </source>
</evidence>
<dbReference type="SMART" id="SM00448">
    <property type="entry name" value="REC"/>
    <property type="match status" value="1"/>
</dbReference>
<evidence type="ECO:0000259" key="9">
    <source>
        <dbReference type="PROSITE" id="PS50122"/>
    </source>
</evidence>
<dbReference type="GO" id="GO:0006935">
    <property type="term" value="P:chemotaxis"/>
    <property type="evidence" value="ECO:0007669"/>
    <property type="project" value="UniProtKB-UniRule"/>
</dbReference>
<comment type="similarity">
    <text evidence="5">Belongs to the CheB family.</text>
</comment>
<dbReference type="KEGG" id="trc:DYE49_07285"/>
<dbReference type="CDD" id="cd17541">
    <property type="entry name" value="REC_CheB-like"/>
    <property type="match status" value="1"/>
</dbReference>
<proteinExistence type="inferred from homology"/>
<reference evidence="11 13" key="1">
    <citation type="submission" date="2018-08" db="EMBL/GenBank/DDBJ databases">
        <title>The first complete genome of Treponema rectale (CHPAT), a commensal spirochete of the bovine rectum.</title>
        <authorList>
            <person name="Staton G.J."/>
            <person name="Clegg S.R."/>
            <person name="Carter S.D."/>
            <person name="Radford A.D."/>
            <person name="Darby A."/>
            <person name="Hall N."/>
            <person name="Birtles R.J."/>
            <person name="Evans N.J."/>
        </authorList>
    </citation>
    <scope>NUCLEOTIDE SEQUENCE [LARGE SCALE GENOMIC DNA]</scope>
    <source>
        <strain evidence="11 13">CHPA</strain>
    </source>
</reference>
<dbReference type="GO" id="GO:0008168">
    <property type="term" value="F:methyltransferase activity"/>
    <property type="evidence" value="ECO:0007669"/>
    <property type="project" value="UniProtKB-KW"/>
</dbReference>
<dbReference type="GO" id="GO:0008984">
    <property type="term" value="F:protein-glutamate methylesterase activity"/>
    <property type="evidence" value="ECO:0007669"/>
    <property type="project" value="UniProtKB-UniRule"/>
</dbReference>
<dbReference type="GO" id="GO:0032259">
    <property type="term" value="P:methylation"/>
    <property type="evidence" value="ECO:0007669"/>
    <property type="project" value="UniProtKB-KW"/>
</dbReference>
<feature type="domain" description="CheB-type methylesterase" evidence="9">
    <location>
        <begin position="161"/>
        <end position="354"/>
    </location>
</feature>
<dbReference type="Pfam" id="PF00072">
    <property type="entry name" value="Response_reg"/>
    <property type="match status" value="1"/>
</dbReference>
<keyword evidence="5 7" id="KW-0597">Phosphoprotein</keyword>
<evidence type="ECO:0000256" key="2">
    <source>
        <dbReference type="ARBA" id="ARBA00022500"/>
    </source>
</evidence>